<dbReference type="GO" id="GO:0000270">
    <property type="term" value="P:peptidoglycan metabolic process"/>
    <property type="evidence" value="ECO:0007669"/>
    <property type="project" value="InterPro"/>
</dbReference>
<evidence type="ECO:0000256" key="1">
    <source>
        <dbReference type="ARBA" id="ARBA00007734"/>
    </source>
</evidence>
<keyword evidence="6" id="KW-1185">Reference proteome</keyword>
<evidence type="ECO:0000313" key="6">
    <source>
        <dbReference type="Proteomes" id="UP000473008"/>
    </source>
</evidence>
<feature type="signal peptide" evidence="3">
    <location>
        <begin position="1"/>
        <end position="23"/>
    </location>
</feature>
<dbReference type="InterPro" id="IPR000189">
    <property type="entry name" value="Transglyc_AS"/>
</dbReference>
<evidence type="ECO:0000313" key="5">
    <source>
        <dbReference type="EMBL" id="NGN97855.1"/>
    </source>
</evidence>
<protein>
    <submittedName>
        <fullName evidence="5">Transglycosylase SLT domain-containing protein</fullName>
    </submittedName>
</protein>
<proteinExistence type="inferred from homology"/>
<name>A0A6M1R657_9GAMM</name>
<dbReference type="GO" id="GO:0016020">
    <property type="term" value="C:membrane"/>
    <property type="evidence" value="ECO:0007669"/>
    <property type="project" value="InterPro"/>
</dbReference>
<keyword evidence="3" id="KW-0732">Signal</keyword>
<gene>
    <name evidence="5" type="ORF">G5S52_09350</name>
</gene>
<evidence type="ECO:0000256" key="2">
    <source>
        <dbReference type="SAM" id="Coils"/>
    </source>
</evidence>
<reference evidence="5 6" key="1">
    <citation type="submission" date="2020-02" db="EMBL/GenBank/DDBJ databases">
        <title>The draft genome of Grimontia sedimenta sp. nov., isolated from benthic sediments near coral reefs south of Kuwait.</title>
        <authorList>
            <person name="Mahmoud H.M."/>
            <person name="Jose L."/>
            <person name="Eapen S."/>
        </authorList>
    </citation>
    <scope>NUCLEOTIDE SEQUENCE [LARGE SCALE GENOMIC DNA]</scope>
    <source>
        <strain evidence="5 6">S25</strain>
    </source>
</reference>
<feature type="domain" description="Transglycosylase SLT" evidence="4">
    <location>
        <begin position="260"/>
        <end position="380"/>
    </location>
</feature>
<dbReference type="PANTHER" id="PTHR37423">
    <property type="entry name" value="SOLUBLE LYTIC MUREIN TRANSGLYCOSYLASE-RELATED"/>
    <property type="match status" value="1"/>
</dbReference>
<organism evidence="5 6">
    <name type="scientific">Grimontia sedimenti</name>
    <dbReference type="NCBI Taxonomy" id="2711294"/>
    <lineage>
        <taxon>Bacteria</taxon>
        <taxon>Pseudomonadati</taxon>
        <taxon>Pseudomonadota</taxon>
        <taxon>Gammaproteobacteria</taxon>
        <taxon>Vibrionales</taxon>
        <taxon>Vibrionaceae</taxon>
        <taxon>Grimontia</taxon>
    </lineage>
</organism>
<dbReference type="PANTHER" id="PTHR37423:SF2">
    <property type="entry name" value="MEMBRANE-BOUND LYTIC MUREIN TRANSGLYCOSYLASE C"/>
    <property type="match status" value="1"/>
</dbReference>
<evidence type="ECO:0000259" key="4">
    <source>
        <dbReference type="Pfam" id="PF01464"/>
    </source>
</evidence>
<dbReference type="CDD" id="cd16893">
    <property type="entry name" value="LT_MltC_MltE"/>
    <property type="match status" value="1"/>
</dbReference>
<dbReference type="AlphaFoldDB" id="A0A6M1R657"/>
<dbReference type="SUPFAM" id="SSF53955">
    <property type="entry name" value="Lysozyme-like"/>
    <property type="match status" value="1"/>
</dbReference>
<dbReference type="Pfam" id="PF01464">
    <property type="entry name" value="SLT"/>
    <property type="match status" value="1"/>
</dbReference>
<dbReference type="InterPro" id="IPR023346">
    <property type="entry name" value="Lysozyme-like_dom_sf"/>
</dbReference>
<sequence>MKTKLLILAVGFNLAIYSIVANANDPFAELNQEVSDLNANFDDEFAEWYQAHLAEFSAWQAEYLKRWDKETDKSIKTWNSHKTDSATTVVINDPELAARTVIDLEKGEVTISHNIDSTKVSSTEVIKEVVKKNEELFKEMGFQSVPEKVTKEQIKPRPVQDQDAVIAELKETINQQTERQMSQLDQLVESIAPDENAAKVMAEKEKAKMRAVEQERIAAAEKAVEESQAKFQKTSGKVVDFSMIMPSNSVSKRAQTFMPYVQRESERQNIEQSLILAIMHTESHFNPKAKSHVPAYGLMQIVPTTAGHDVNKLKRGKNSPMTAKELYVPGVNVETGVAYLDILKRRYLKGINDPVSANYAIIAAYNTGAGNVAKAFGERSVRAAVKRINSMSSEEVYNTLVANLPYDETRKYVRKVRKKISEYEKLETYSSI</sequence>
<dbReference type="GO" id="GO:0008933">
    <property type="term" value="F:peptidoglycan lytic transglycosylase activity"/>
    <property type="evidence" value="ECO:0007669"/>
    <property type="project" value="InterPro"/>
</dbReference>
<feature type="coiled-coil region" evidence="2">
    <location>
        <begin position="159"/>
        <end position="230"/>
    </location>
</feature>
<accession>A0A6M1R657</accession>
<dbReference type="InterPro" id="IPR008258">
    <property type="entry name" value="Transglycosylase_SLT_dom_1"/>
</dbReference>
<dbReference type="PROSITE" id="PS00922">
    <property type="entry name" value="TRANSGLYCOSYLASE"/>
    <property type="match status" value="1"/>
</dbReference>
<dbReference type="RefSeq" id="WP_165012992.1">
    <property type="nucleotide sequence ID" value="NZ_JAALDL010000005.1"/>
</dbReference>
<dbReference type="Gene3D" id="1.10.530.10">
    <property type="match status" value="1"/>
</dbReference>
<evidence type="ECO:0000256" key="3">
    <source>
        <dbReference type="SAM" id="SignalP"/>
    </source>
</evidence>
<keyword evidence="2" id="KW-0175">Coiled coil</keyword>
<comment type="caution">
    <text evidence="5">The sequence shown here is derived from an EMBL/GenBank/DDBJ whole genome shotgun (WGS) entry which is preliminary data.</text>
</comment>
<feature type="chain" id="PRO_5026839354" evidence="3">
    <location>
        <begin position="24"/>
        <end position="432"/>
    </location>
</feature>
<dbReference type="EMBL" id="JAALDL010000005">
    <property type="protein sequence ID" value="NGN97855.1"/>
    <property type="molecule type" value="Genomic_DNA"/>
</dbReference>
<dbReference type="Proteomes" id="UP000473008">
    <property type="component" value="Unassembled WGS sequence"/>
</dbReference>
<comment type="similarity">
    <text evidence="1">Belongs to the transglycosylase Slt family.</text>
</comment>